<keyword evidence="2 6" id="KW-0863">Zinc-finger</keyword>
<dbReference type="EMBL" id="JANJYI010000001">
    <property type="protein sequence ID" value="KAK2663339.1"/>
    <property type="molecule type" value="Genomic_DNA"/>
</dbReference>
<dbReference type="InterPro" id="IPR012337">
    <property type="entry name" value="RNaseH-like_sf"/>
</dbReference>
<dbReference type="PROSITE" id="PS50808">
    <property type="entry name" value="ZF_BED"/>
    <property type="match status" value="1"/>
</dbReference>
<accession>A0AAE0CTZ7</accession>
<evidence type="ECO:0000256" key="3">
    <source>
        <dbReference type="ARBA" id="ARBA00022833"/>
    </source>
</evidence>
<dbReference type="InterPro" id="IPR003656">
    <property type="entry name" value="Znf_BED"/>
</dbReference>
<keyword evidence="10" id="KW-1185">Reference proteome</keyword>
<evidence type="ECO:0000256" key="2">
    <source>
        <dbReference type="ARBA" id="ARBA00022771"/>
    </source>
</evidence>
<feature type="region of interest" description="Disordered" evidence="7">
    <location>
        <begin position="1"/>
        <end position="33"/>
    </location>
</feature>
<dbReference type="Proteomes" id="UP001280121">
    <property type="component" value="Unassembled WGS sequence"/>
</dbReference>
<proteinExistence type="predicted"/>
<evidence type="ECO:0000256" key="7">
    <source>
        <dbReference type="SAM" id="MobiDB-lite"/>
    </source>
</evidence>
<evidence type="ECO:0000313" key="9">
    <source>
        <dbReference type="EMBL" id="KAK2663339.1"/>
    </source>
</evidence>
<dbReference type="InterPro" id="IPR036236">
    <property type="entry name" value="Znf_C2H2_sf"/>
</dbReference>
<evidence type="ECO:0000256" key="6">
    <source>
        <dbReference type="PROSITE-ProRule" id="PRU00027"/>
    </source>
</evidence>
<evidence type="ECO:0000256" key="4">
    <source>
        <dbReference type="ARBA" id="ARBA00023015"/>
    </source>
</evidence>
<gene>
    <name evidence="9" type="ORF">Ddye_001913</name>
</gene>
<dbReference type="GO" id="GO:0008270">
    <property type="term" value="F:zinc ion binding"/>
    <property type="evidence" value="ECO:0007669"/>
    <property type="project" value="UniProtKB-KW"/>
</dbReference>
<evidence type="ECO:0000256" key="1">
    <source>
        <dbReference type="ARBA" id="ARBA00022723"/>
    </source>
</evidence>
<feature type="domain" description="BED-type" evidence="8">
    <location>
        <begin position="34"/>
        <end position="95"/>
    </location>
</feature>
<name>A0AAE0CTZ7_9ROSI</name>
<dbReference type="GO" id="GO:0003677">
    <property type="term" value="F:DNA binding"/>
    <property type="evidence" value="ECO:0007669"/>
    <property type="project" value="InterPro"/>
</dbReference>
<keyword evidence="5" id="KW-0804">Transcription</keyword>
<keyword evidence="1" id="KW-0479">Metal-binding</keyword>
<dbReference type="SMART" id="SM00614">
    <property type="entry name" value="ZnF_BED"/>
    <property type="match status" value="1"/>
</dbReference>
<dbReference type="PANTHER" id="PTHR46481">
    <property type="entry name" value="ZINC FINGER BED DOMAIN-CONTAINING PROTEIN 4"/>
    <property type="match status" value="1"/>
</dbReference>
<keyword evidence="4" id="KW-0805">Transcription regulation</keyword>
<evidence type="ECO:0000313" key="10">
    <source>
        <dbReference type="Proteomes" id="UP001280121"/>
    </source>
</evidence>
<dbReference type="PANTHER" id="PTHR46481:SF6">
    <property type="entry name" value="ZINC FINGER BED DOMAIN-CONTAINING PROTEIN RICESLEEPER 2-LIKE"/>
    <property type="match status" value="1"/>
</dbReference>
<organism evidence="9 10">
    <name type="scientific">Dipteronia dyeriana</name>
    <dbReference type="NCBI Taxonomy" id="168575"/>
    <lineage>
        <taxon>Eukaryota</taxon>
        <taxon>Viridiplantae</taxon>
        <taxon>Streptophyta</taxon>
        <taxon>Embryophyta</taxon>
        <taxon>Tracheophyta</taxon>
        <taxon>Spermatophyta</taxon>
        <taxon>Magnoliopsida</taxon>
        <taxon>eudicotyledons</taxon>
        <taxon>Gunneridae</taxon>
        <taxon>Pentapetalae</taxon>
        <taxon>rosids</taxon>
        <taxon>malvids</taxon>
        <taxon>Sapindales</taxon>
        <taxon>Sapindaceae</taxon>
        <taxon>Hippocastanoideae</taxon>
        <taxon>Acereae</taxon>
        <taxon>Dipteronia</taxon>
    </lineage>
</organism>
<protein>
    <recommendedName>
        <fullName evidence="8">BED-type domain-containing protein</fullName>
    </recommendedName>
</protein>
<comment type="caution">
    <text evidence="9">The sequence shown here is derived from an EMBL/GenBank/DDBJ whole genome shotgun (WGS) entry which is preliminary data.</text>
</comment>
<evidence type="ECO:0000256" key="5">
    <source>
        <dbReference type="ARBA" id="ARBA00023163"/>
    </source>
</evidence>
<dbReference type="InterPro" id="IPR052035">
    <property type="entry name" value="ZnF_BED_domain_contain"/>
</dbReference>
<keyword evidence="3" id="KW-0862">Zinc</keyword>
<sequence length="438" mass="50559">MEEEHDGDTQVENTGGDTSKEKNVVQSKPSRKRKETSKVWNVFVKLSRGKDGRLRFKCKGCSKTYLCESINGTGNMIRHMSSCTKLAHHDLKQMLLNKGSQGDMVVTNRRDPQVVRDIISAAIVSHDLPFKFVECSWIRRLIEYLCDDVTLVSRNTAKADVLRLFSREKQKIKTMLENTPCRICLTSDLWTSIKTDGFLCLTAHFLDRNWILQKKVLNFCIILPPHDGVSLAHKIYTLLCEWGIEKKIFSITLGNASSNKSFDYILKTQLNLKKTLVSDGDFLHIRCCAHIVNLIVQDGLKEIDDVVLKIRNCIRYIRGSQVRKQTFLGCCKQVSLESKLGLKQDVPTRWNSTFLMLQSAIYYRHAWCSLELSDNNFKHCPSPSEWEKVQKNFIFLQYFYDLTCVFSGTKYPTSNLFFPKVFSTYMFLNKTWKIVMCS</sequence>
<dbReference type="AlphaFoldDB" id="A0AAE0CTZ7"/>
<evidence type="ECO:0000259" key="8">
    <source>
        <dbReference type="PROSITE" id="PS50808"/>
    </source>
</evidence>
<dbReference type="SUPFAM" id="SSF53098">
    <property type="entry name" value="Ribonuclease H-like"/>
    <property type="match status" value="1"/>
</dbReference>
<reference evidence="9" key="1">
    <citation type="journal article" date="2023" name="Plant J.">
        <title>Genome sequences and population genomics provide insights into the demographic history, inbreeding, and mutation load of two 'living fossil' tree species of Dipteronia.</title>
        <authorList>
            <person name="Feng Y."/>
            <person name="Comes H.P."/>
            <person name="Chen J."/>
            <person name="Zhu S."/>
            <person name="Lu R."/>
            <person name="Zhang X."/>
            <person name="Li P."/>
            <person name="Qiu J."/>
            <person name="Olsen K.M."/>
            <person name="Qiu Y."/>
        </authorList>
    </citation>
    <scope>NUCLEOTIDE SEQUENCE</scope>
    <source>
        <strain evidence="9">KIB01</strain>
    </source>
</reference>
<dbReference type="SUPFAM" id="SSF57667">
    <property type="entry name" value="beta-beta-alpha zinc fingers"/>
    <property type="match status" value="1"/>
</dbReference>